<feature type="region of interest" description="Disordered" evidence="1">
    <location>
        <begin position="348"/>
        <end position="397"/>
    </location>
</feature>
<evidence type="ECO:0000256" key="1">
    <source>
        <dbReference type="SAM" id="MobiDB-lite"/>
    </source>
</evidence>
<feature type="region of interest" description="Disordered" evidence="1">
    <location>
        <begin position="211"/>
        <end position="269"/>
    </location>
</feature>
<name>A0A066VMV6_TILAU</name>
<gene>
    <name evidence="2" type="ORF">K437DRAFT_154566</name>
</gene>
<feature type="compositionally biased region" description="Low complexity" evidence="1">
    <location>
        <begin position="238"/>
        <end position="268"/>
    </location>
</feature>
<dbReference type="InParanoid" id="A0A066VMV6"/>
<feature type="compositionally biased region" description="Polar residues" evidence="1">
    <location>
        <begin position="125"/>
        <end position="145"/>
    </location>
</feature>
<dbReference type="GeneID" id="25261679"/>
<accession>A0A066VMV6</accession>
<feature type="compositionally biased region" description="Polar residues" evidence="1">
    <location>
        <begin position="365"/>
        <end position="374"/>
    </location>
</feature>
<dbReference type="AlphaFoldDB" id="A0A066VMV6"/>
<feature type="compositionally biased region" description="Low complexity" evidence="1">
    <location>
        <begin position="763"/>
        <end position="788"/>
    </location>
</feature>
<evidence type="ECO:0000313" key="2">
    <source>
        <dbReference type="EMBL" id="KDN43087.1"/>
    </source>
</evidence>
<feature type="region of interest" description="Disordered" evidence="1">
    <location>
        <begin position="121"/>
        <end position="145"/>
    </location>
</feature>
<feature type="region of interest" description="Disordered" evidence="1">
    <location>
        <begin position="944"/>
        <end position="963"/>
    </location>
</feature>
<proteinExistence type="predicted"/>
<comment type="caution">
    <text evidence="2">The sequence shown here is derived from an EMBL/GenBank/DDBJ whole genome shotgun (WGS) entry which is preliminary data.</text>
</comment>
<feature type="region of interest" description="Disordered" evidence="1">
    <location>
        <begin position="29"/>
        <end position="88"/>
    </location>
</feature>
<organism evidence="2 3">
    <name type="scientific">Tilletiaria anomala (strain ATCC 24038 / CBS 436.72 / UBC 951)</name>
    <dbReference type="NCBI Taxonomy" id="1037660"/>
    <lineage>
        <taxon>Eukaryota</taxon>
        <taxon>Fungi</taxon>
        <taxon>Dikarya</taxon>
        <taxon>Basidiomycota</taxon>
        <taxon>Ustilaginomycotina</taxon>
        <taxon>Exobasidiomycetes</taxon>
        <taxon>Georgefischeriales</taxon>
        <taxon>Tilletiariaceae</taxon>
        <taxon>Tilletiaria</taxon>
    </lineage>
</organism>
<dbReference type="EMBL" id="JMSN01000064">
    <property type="protein sequence ID" value="KDN43087.1"/>
    <property type="molecule type" value="Genomic_DNA"/>
</dbReference>
<feature type="compositionally biased region" description="Low complexity" evidence="1">
    <location>
        <begin position="683"/>
        <end position="694"/>
    </location>
</feature>
<dbReference type="RefSeq" id="XP_013242254.1">
    <property type="nucleotide sequence ID" value="XM_013386800.1"/>
</dbReference>
<feature type="compositionally biased region" description="Polar residues" evidence="1">
    <location>
        <begin position="220"/>
        <end position="229"/>
    </location>
</feature>
<keyword evidence="3" id="KW-1185">Reference proteome</keyword>
<feature type="compositionally biased region" description="Low complexity" evidence="1">
    <location>
        <begin position="65"/>
        <end position="80"/>
    </location>
</feature>
<evidence type="ECO:0000313" key="3">
    <source>
        <dbReference type="Proteomes" id="UP000027361"/>
    </source>
</evidence>
<reference evidence="2 3" key="1">
    <citation type="submission" date="2014-05" db="EMBL/GenBank/DDBJ databases">
        <title>Draft genome sequence of a rare smut relative, Tilletiaria anomala UBC 951.</title>
        <authorList>
            <consortium name="DOE Joint Genome Institute"/>
            <person name="Toome M."/>
            <person name="Kuo A."/>
            <person name="Henrissat B."/>
            <person name="Lipzen A."/>
            <person name="Tritt A."/>
            <person name="Yoshinaga Y."/>
            <person name="Zane M."/>
            <person name="Barry K."/>
            <person name="Grigoriev I.V."/>
            <person name="Spatafora J.W."/>
            <person name="Aimea M.C."/>
        </authorList>
    </citation>
    <scope>NUCLEOTIDE SEQUENCE [LARGE SCALE GENOMIC DNA]</scope>
    <source>
        <strain evidence="2 3">UBC 951</strain>
    </source>
</reference>
<protein>
    <submittedName>
        <fullName evidence="2">Uncharacterized protein</fullName>
    </submittedName>
</protein>
<feature type="region of interest" description="Disordered" evidence="1">
    <location>
        <begin position="758"/>
        <end position="788"/>
    </location>
</feature>
<feature type="region of interest" description="Disordered" evidence="1">
    <location>
        <begin position="668"/>
        <end position="694"/>
    </location>
</feature>
<feature type="region of interest" description="Disordered" evidence="1">
    <location>
        <begin position="490"/>
        <end position="520"/>
    </location>
</feature>
<feature type="compositionally biased region" description="Basic and acidic residues" evidence="1">
    <location>
        <begin position="953"/>
        <end position="963"/>
    </location>
</feature>
<dbReference type="Proteomes" id="UP000027361">
    <property type="component" value="Unassembled WGS sequence"/>
</dbReference>
<dbReference type="HOGENOM" id="CLU_288881_0_0_1"/>
<feature type="region of interest" description="Disordered" evidence="1">
    <location>
        <begin position="290"/>
        <end position="309"/>
    </location>
</feature>
<sequence>MARWPDKKISSSLTGMEVKTITATVAAMRQAPAKEQAPPSFLKEARWPDSPFGACAQGVVDHDSPSSSSSPPHSHSLASSTRPPPPVVTAEFAAAPAHVRRLSNGAGLRRGIAHLRIGTLLNPDGSVSTSQDPGPSCTSGPEPLTITQTHSATNAKARGHTPACGVKRKWIASACAGSVATAGGAGAGAPDSEMVIDVDAEINAAARARTCQETVDRQQDNSATLTTLLSPRLHSARRLSATSTASESTADDGSSSRASPAPSAFSDATTLTSGTAAGWQHFAYQYPQQAHKPHSLSQSQMSHDDSCSDEDWGYVDVEEHAKTASGCGLPGGAYKRACPSSVYASSSASAATPVPKDPPLHTLARQEQQQQTPAWSPVVPSSIVSSSSPRSRRPIRSIKSVPIKCDGKQGSQGHPWYTSVGKHGAVMRCSLDARLDLASQAASTVGHSRDPNHDLNSAPAHLAPASAVASGKLSHAPFLRIEHFMIPNPSLKPITPPAPLHQQLPKSMPPPGQLHASSLSSIGASTGSAGAGSCFAGFSSIPARGFMMLVYLMSGSLECQDSRIPFPAPSPPSTVQAAPKGGENELARCTRTLLQRGDAMCLSMGRGLVYSLKAVFPSSMSKPFARATSSPTSGSATSWCAPVLASSSCPISSLANALLRRSALPCGPSSSCSMGAGKDTGTSGPSSSPSASACSPSPSSASSVYPPVSAAGASAAAATAAEDVQYTSGLRIWLDVPRYAKLSAPCSLVMRGGAKCQPGGVPGSANASAGKSGGSTSSSSPSSSSSSSFWSSRACKQFWSRTASLPSVLSAASGSASKDQRAAADETAGRCNSVIEVLKPVLGVSENQQGQGWCQKRVLDVGCRGLQKMHYDGAAATCEEPPPAFSLFDIFIAPGGRIFRPVAADHNACVYNLGPESITIGDVKLVARDKLEEIEKFTAVLLSPSSESDDDAHDARTDDDGTRRATAAEGVWINNASLNKPARVVLISARPTPAGQTVYWPPPPPPLPADELGRGGEATPGRQQQQREREWEQEEQEREQIIMATEYEFHMARQELAATTAGW</sequence>
<feature type="region of interest" description="Disordered" evidence="1">
    <location>
        <begin position="995"/>
        <end position="1037"/>
    </location>
</feature>
<feature type="compositionally biased region" description="Low complexity" evidence="1">
    <location>
        <begin position="376"/>
        <end position="389"/>
    </location>
</feature>